<dbReference type="EMBL" id="LXQA010194715">
    <property type="protein sequence ID" value="MCI32344.1"/>
    <property type="molecule type" value="Genomic_DNA"/>
</dbReference>
<proteinExistence type="predicted"/>
<feature type="non-terminal residue" evidence="2">
    <location>
        <position position="111"/>
    </location>
</feature>
<feature type="compositionally biased region" description="Basic and acidic residues" evidence="1">
    <location>
        <begin position="91"/>
        <end position="111"/>
    </location>
</feature>
<evidence type="ECO:0000313" key="3">
    <source>
        <dbReference type="Proteomes" id="UP000265520"/>
    </source>
</evidence>
<evidence type="ECO:0000256" key="1">
    <source>
        <dbReference type="SAM" id="MobiDB-lite"/>
    </source>
</evidence>
<protein>
    <submittedName>
        <fullName evidence="2">Uncharacterized protein</fullName>
    </submittedName>
</protein>
<dbReference type="Proteomes" id="UP000265520">
    <property type="component" value="Unassembled WGS sequence"/>
</dbReference>
<name>A0A392R8G1_9FABA</name>
<reference evidence="2 3" key="1">
    <citation type="journal article" date="2018" name="Front. Plant Sci.">
        <title>Red Clover (Trifolium pratense) and Zigzag Clover (T. medium) - A Picture of Genomic Similarities and Differences.</title>
        <authorList>
            <person name="Dluhosova J."/>
            <person name="Istvanek J."/>
            <person name="Nedelnik J."/>
            <person name="Repkova J."/>
        </authorList>
    </citation>
    <scope>NUCLEOTIDE SEQUENCE [LARGE SCALE GENOMIC DNA]</scope>
    <source>
        <strain evidence="3">cv. 10/8</strain>
        <tissue evidence="2">Leaf</tissue>
    </source>
</reference>
<feature type="region of interest" description="Disordered" evidence="1">
    <location>
        <begin position="82"/>
        <end position="111"/>
    </location>
</feature>
<dbReference type="AlphaFoldDB" id="A0A392R8G1"/>
<keyword evidence="3" id="KW-1185">Reference proteome</keyword>
<comment type="caution">
    <text evidence="2">The sequence shown here is derived from an EMBL/GenBank/DDBJ whole genome shotgun (WGS) entry which is preliminary data.</text>
</comment>
<evidence type="ECO:0000313" key="2">
    <source>
        <dbReference type="EMBL" id="MCI32344.1"/>
    </source>
</evidence>
<organism evidence="2 3">
    <name type="scientific">Trifolium medium</name>
    <dbReference type="NCBI Taxonomy" id="97028"/>
    <lineage>
        <taxon>Eukaryota</taxon>
        <taxon>Viridiplantae</taxon>
        <taxon>Streptophyta</taxon>
        <taxon>Embryophyta</taxon>
        <taxon>Tracheophyta</taxon>
        <taxon>Spermatophyta</taxon>
        <taxon>Magnoliopsida</taxon>
        <taxon>eudicotyledons</taxon>
        <taxon>Gunneridae</taxon>
        <taxon>Pentapetalae</taxon>
        <taxon>rosids</taxon>
        <taxon>fabids</taxon>
        <taxon>Fabales</taxon>
        <taxon>Fabaceae</taxon>
        <taxon>Papilionoideae</taxon>
        <taxon>50 kb inversion clade</taxon>
        <taxon>NPAAA clade</taxon>
        <taxon>Hologalegina</taxon>
        <taxon>IRL clade</taxon>
        <taxon>Trifolieae</taxon>
        <taxon>Trifolium</taxon>
    </lineage>
</organism>
<accession>A0A392R8G1</accession>
<sequence length="111" mass="12509">MRSSSHVGHYRHHPIQYRAAVSHLLEKAVSTYSRKVILERERTGIDGTQDEISELICDLQKVAINSNESFRRVAVGPSDHFFLPSSAGHNNSDRESGIPRDEQKEEPVCVP</sequence>